<dbReference type="GO" id="GO:0016746">
    <property type="term" value="F:acyltransferase activity"/>
    <property type="evidence" value="ECO:0007669"/>
    <property type="project" value="UniProtKB-KW"/>
</dbReference>
<organism evidence="2 3">
    <name type="scientific">Uliginosibacterium flavum</name>
    <dbReference type="NCBI Taxonomy" id="1396831"/>
    <lineage>
        <taxon>Bacteria</taxon>
        <taxon>Pseudomonadati</taxon>
        <taxon>Pseudomonadota</taxon>
        <taxon>Betaproteobacteria</taxon>
        <taxon>Rhodocyclales</taxon>
        <taxon>Zoogloeaceae</taxon>
        <taxon>Uliginosibacterium</taxon>
    </lineage>
</organism>
<comment type="caution">
    <text evidence="2">The sequence shown here is derived from an EMBL/GenBank/DDBJ whole genome shotgun (WGS) entry which is preliminary data.</text>
</comment>
<reference evidence="2 3" key="1">
    <citation type="submission" date="2024-07" db="EMBL/GenBank/DDBJ databases">
        <title>Uliginosibacterium flavum JJ3220;KACC:17644.</title>
        <authorList>
            <person name="Kim M.K."/>
        </authorList>
    </citation>
    <scope>NUCLEOTIDE SEQUENCE [LARGE SCALE GENOMIC DNA]</scope>
    <source>
        <strain evidence="2 3">KACC:17644</strain>
    </source>
</reference>
<evidence type="ECO:0000259" key="1">
    <source>
        <dbReference type="Pfam" id="PF13480"/>
    </source>
</evidence>
<dbReference type="InterPro" id="IPR038740">
    <property type="entry name" value="BioF2-like_GNAT_dom"/>
</dbReference>
<dbReference type="Pfam" id="PF13480">
    <property type="entry name" value="Acetyltransf_6"/>
    <property type="match status" value="1"/>
</dbReference>
<sequence>MKISDRLGALKQSITHRHQERRRLRGPADLHYAIADSISMLNAADWLAATAHSSYFLSLDYLRALEPVLPLNMEARYALIYQGEPGALRPIAAVHMQLAEIKLAQARPELSPKVPRAAAAVIGKVRNSLHQHVLVCGNLLTFGQHGIAFAPGADEHLIWHGVVEVLYRVRRADELVGKTHFVMIKDLHAPYTQQAAHLKNLSYRPVETEPNMLLEFDPSWRTYDDYLGAMASKYRGNVRREILKPIEEAGITVERLTDLAAHSTRLFELYKAVHSNAEFRPFTLRPEYFAAMQAAAGDRLRCSVLRRGEELLGFLFTQADGDTAIIWHIGFDRAAAEELPIYLRLLHAGIADALTLGCKRASFGRTALEPKAALGAKAQDFSILLRHRQPVLNLLIKRLLLGIEHDEAPERNPFKKSTAPE</sequence>
<proteinExistence type="predicted"/>
<keyword evidence="2" id="KW-0012">Acyltransferase</keyword>
<protein>
    <submittedName>
        <fullName evidence="2">GNAT family N-acetyltransferase</fullName>
        <ecNumber evidence="2">2.3.1.-</ecNumber>
    </submittedName>
</protein>
<accession>A0ABV2TQR3</accession>
<evidence type="ECO:0000313" key="2">
    <source>
        <dbReference type="EMBL" id="MET7015873.1"/>
    </source>
</evidence>
<dbReference type="Proteomes" id="UP001549691">
    <property type="component" value="Unassembled WGS sequence"/>
</dbReference>
<dbReference type="RefSeq" id="WP_354602331.1">
    <property type="nucleotide sequence ID" value="NZ_JBEWZI010000023.1"/>
</dbReference>
<gene>
    <name evidence="2" type="ORF">ABXR19_16900</name>
</gene>
<dbReference type="EC" id="2.3.1.-" evidence="2"/>
<name>A0ABV2TQR3_9RHOO</name>
<dbReference type="EMBL" id="JBEWZI010000023">
    <property type="protein sequence ID" value="MET7015873.1"/>
    <property type="molecule type" value="Genomic_DNA"/>
</dbReference>
<evidence type="ECO:0000313" key="3">
    <source>
        <dbReference type="Proteomes" id="UP001549691"/>
    </source>
</evidence>
<feature type="domain" description="BioF2-like acetyltransferase" evidence="1">
    <location>
        <begin position="232"/>
        <end position="367"/>
    </location>
</feature>
<dbReference type="InterPro" id="IPR016181">
    <property type="entry name" value="Acyl_CoA_acyltransferase"/>
</dbReference>
<dbReference type="SUPFAM" id="SSF55729">
    <property type="entry name" value="Acyl-CoA N-acyltransferases (Nat)"/>
    <property type="match status" value="1"/>
</dbReference>
<keyword evidence="2" id="KW-0808">Transferase</keyword>
<dbReference type="Gene3D" id="3.40.630.30">
    <property type="match status" value="1"/>
</dbReference>
<keyword evidence="3" id="KW-1185">Reference proteome</keyword>